<dbReference type="EMBL" id="DS178279">
    <property type="protein sequence ID" value="EFP81668.1"/>
    <property type="molecule type" value="Genomic_DNA"/>
</dbReference>
<protein>
    <submittedName>
        <fullName evidence="2">Uncharacterized protein</fullName>
    </submittedName>
</protein>
<accession>E3KBF6</accession>
<feature type="region of interest" description="Disordered" evidence="1">
    <location>
        <begin position="75"/>
        <end position="111"/>
    </location>
</feature>
<gene>
    <name evidence="2" type="ORF">PGTG_07917</name>
</gene>
<feature type="compositionally biased region" description="Basic and acidic residues" evidence="1">
    <location>
        <begin position="82"/>
        <end position="92"/>
    </location>
</feature>
<keyword evidence="3" id="KW-1185">Reference proteome</keyword>
<evidence type="ECO:0000313" key="3">
    <source>
        <dbReference type="Proteomes" id="UP000008783"/>
    </source>
</evidence>
<dbReference type="VEuPathDB" id="FungiDB:PGTG_07917"/>
<evidence type="ECO:0000313" key="2">
    <source>
        <dbReference type="EMBL" id="EFP81668.1"/>
    </source>
</evidence>
<dbReference type="Proteomes" id="UP000008783">
    <property type="component" value="Unassembled WGS sequence"/>
</dbReference>
<dbReference type="InParanoid" id="E3KBF6"/>
<dbReference type="HOGENOM" id="CLU_1054251_0_0_1"/>
<evidence type="ECO:0000256" key="1">
    <source>
        <dbReference type="SAM" id="MobiDB-lite"/>
    </source>
</evidence>
<reference evidence="3" key="2">
    <citation type="journal article" date="2011" name="Proc. Natl. Acad. Sci. U.S.A.">
        <title>Obligate biotrophy features unraveled by the genomic analysis of rust fungi.</title>
        <authorList>
            <person name="Duplessis S."/>
            <person name="Cuomo C.A."/>
            <person name="Lin Y.-C."/>
            <person name="Aerts A."/>
            <person name="Tisserant E."/>
            <person name="Veneault-Fourrey C."/>
            <person name="Joly D.L."/>
            <person name="Hacquard S."/>
            <person name="Amselem J."/>
            <person name="Cantarel B.L."/>
            <person name="Chiu R."/>
            <person name="Coutinho P.M."/>
            <person name="Feau N."/>
            <person name="Field M."/>
            <person name="Frey P."/>
            <person name="Gelhaye E."/>
            <person name="Goldberg J."/>
            <person name="Grabherr M.G."/>
            <person name="Kodira C.D."/>
            <person name="Kohler A."/>
            <person name="Kuees U."/>
            <person name="Lindquist E.A."/>
            <person name="Lucas S.M."/>
            <person name="Mago R."/>
            <person name="Mauceli E."/>
            <person name="Morin E."/>
            <person name="Murat C."/>
            <person name="Pangilinan J.L."/>
            <person name="Park R."/>
            <person name="Pearson M."/>
            <person name="Quesneville H."/>
            <person name="Rouhier N."/>
            <person name="Sakthikumar S."/>
            <person name="Salamov A.A."/>
            <person name="Schmutz J."/>
            <person name="Selles B."/>
            <person name="Shapiro H."/>
            <person name="Tanguay P."/>
            <person name="Tuskan G.A."/>
            <person name="Henrissat B."/>
            <person name="Van de Peer Y."/>
            <person name="Rouze P."/>
            <person name="Ellis J.G."/>
            <person name="Dodds P.N."/>
            <person name="Schein J.E."/>
            <person name="Zhong S."/>
            <person name="Hamelin R.C."/>
            <person name="Grigoriev I.V."/>
            <person name="Szabo L.J."/>
            <person name="Martin F."/>
        </authorList>
    </citation>
    <scope>NUCLEOTIDE SEQUENCE [LARGE SCALE GENOMIC DNA]</scope>
    <source>
        <strain evidence="3">CRL 75-36-700-3 / race SCCL</strain>
    </source>
</reference>
<dbReference type="AlphaFoldDB" id="E3KBF6"/>
<name>E3KBF6_PUCGT</name>
<dbReference type="OrthoDB" id="10355598at2759"/>
<dbReference type="RefSeq" id="XP_003326087.1">
    <property type="nucleotide sequence ID" value="XM_003326039.1"/>
</dbReference>
<proteinExistence type="predicted"/>
<organism evidence="2 3">
    <name type="scientific">Puccinia graminis f. sp. tritici (strain CRL 75-36-700-3 / race SCCL)</name>
    <name type="common">Black stem rust fungus</name>
    <dbReference type="NCBI Taxonomy" id="418459"/>
    <lineage>
        <taxon>Eukaryota</taxon>
        <taxon>Fungi</taxon>
        <taxon>Dikarya</taxon>
        <taxon>Basidiomycota</taxon>
        <taxon>Pucciniomycotina</taxon>
        <taxon>Pucciniomycetes</taxon>
        <taxon>Pucciniales</taxon>
        <taxon>Pucciniaceae</taxon>
        <taxon>Puccinia</taxon>
    </lineage>
</organism>
<reference key="1">
    <citation type="submission" date="2007-01" db="EMBL/GenBank/DDBJ databases">
        <title>The Genome Sequence of Puccinia graminis f. sp. tritici Strain CRL 75-36-700-3.</title>
        <authorList>
            <consortium name="The Broad Institute Genome Sequencing Platform"/>
            <person name="Birren B."/>
            <person name="Lander E."/>
            <person name="Galagan J."/>
            <person name="Nusbaum C."/>
            <person name="Devon K."/>
            <person name="Cuomo C."/>
            <person name="Jaffe D."/>
            <person name="Butler J."/>
            <person name="Alvarez P."/>
            <person name="Gnerre S."/>
            <person name="Grabherr M."/>
            <person name="Mauceli E."/>
            <person name="Brockman W."/>
            <person name="Young S."/>
            <person name="LaButti K."/>
            <person name="Sykes S."/>
            <person name="DeCaprio D."/>
            <person name="Crawford M."/>
            <person name="Koehrsen M."/>
            <person name="Engels R."/>
            <person name="Montgomery P."/>
            <person name="Pearson M."/>
            <person name="Howarth C."/>
            <person name="Larson L."/>
            <person name="White J."/>
            <person name="Zeng Q."/>
            <person name="Kodira C."/>
            <person name="Yandava C."/>
            <person name="Alvarado L."/>
            <person name="O'Leary S."/>
            <person name="Szabo L."/>
            <person name="Dean R."/>
            <person name="Schein J."/>
        </authorList>
    </citation>
    <scope>NUCLEOTIDE SEQUENCE</scope>
    <source>
        <strain>CRL 75-36-700-3</strain>
    </source>
</reference>
<dbReference type="KEGG" id="pgr:PGTG_07917"/>
<sequence>MITSLLIIVHFRGSCKGVFHSPKEVISDGIAEIPMARDIAEQLTTPVHLTNPNPSLPVFPIPEVESQTATLDLASRRFSRSTSKDDRKRKISSDPAPDVRWNPPPQEPLILSVDEPRPHQVVKLMGIFLGPQVVPSSSEGNGIVEQSRLQITAPLPVTMKGINSVNQDVLRVSQAPLGSATASNLPGIPCAISASNPIRLGTHVLSIEDSSANAIKENSQGRNQGPSDSSRLTFDKELFTFFARSKKSSKLLWKLKTIENPNLN</sequence>
<dbReference type="GeneID" id="10533213"/>